<dbReference type="Pfam" id="PF25060">
    <property type="entry name" value="ARM_TT21_2nd"/>
    <property type="match status" value="1"/>
</dbReference>
<dbReference type="InterPro" id="IPR056833">
    <property type="entry name" value="ARM_TT21_N"/>
</dbReference>
<dbReference type="Gene3D" id="1.25.40.10">
    <property type="entry name" value="Tetratricopeptide repeat domain"/>
    <property type="match status" value="5"/>
</dbReference>
<dbReference type="SMART" id="SM00028">
    <property type="entry name" value="TPR"/>
    <property type="match status" value="14"/>
</dbReference>
<feature type="compositionally biased region" description="Low complexity" evidence="5">
    <location>
        <begin position="1130"/>
        <end position="1145"/>
    </location>
</feature>
<evidence type="ECO:0000259" key="6">
    <source>
        <dbReference type="Pfam" id="PF25060"/>
    </source>
</evidence>
<gene>
    <name evidence="11" type="ORF">BN9_009050</name>
</gene>
<protein>
    <recommendedName>
        <fullName evidence="13">Tetratricopeptide repeat protein 21B</fullName>
    </recommendedName>
</protein>
<dbReference type="PANTHER" id="PTHR14699">
    <property type="entry name" value="STI2 PROTEIN-RELATED"/>
    <property type="match status" value="1"/>
</dbReference>
<feature type="domain" description="Tetratricopeptide repeat protein 21A/21B second ARM" evidence="6">
    <location>
        <begin position="275"/>
        <end position="554"/>
    </location>
</feature>
<evidence type="ECO:0008006" key="13">
    <source>
        <dbReference type="Google" id="ProtNLM"/>
    </source>
</evidence>
<dbReference type="GO" id="GO:0035721">
    <property type="term" value="P:intraciliary retrograde transport"/>
    <property type="evidence" value="ECO:0007669"/>
    <property type="project" value="TreeGrafter"/>
</dbReference>
<dbReference type="InterPro" id="IPR056836">
    <property type="entry name" value="ARM_TT21_4th"/>
</dbReference>
<evidence type="ECO:0000313" key="11">
    <source>
        <dbReference type="EMBL" id="CCI40121.1"/>
    </source>
</evidence>
<dbReference type="FunFam" id="1.25.40.10:FF:000219">
    <property type="entry name" value="Tetratricopeptide repeat domain 21B"/>
    <property type="match status" value="1"/>
</dbReference>
<dbReference type="InterPro" id="IPR056835">
    <property type="entry name" value="ARM_TT21_5th"/>
</dbReference>
<keyword evidence="2" id="KW-0677">Repeat</keyword>
<keyword evidence="3 4" id="KW-0802">TPR repeat</keyword>
<feature type="region of interest" description="Disordered" evidence="5">
    <location>
        <begin position="1128"/>
        <end position="1149"/>
    </location>
</feature>
<dbReference type="Pfam" id="PF25058">
    <property type="entry name" value="ARM_TT21"/>
    <property type="match status" value="1"/>
</dbReference>
<feature type="domain" description="Tetratricopeptide repeat protein 21A/21B fifth ARM repeats" evidence="9">
    <location>
        <begin position="1000"/>
        <end position="1118"/>
    </location>
</feature>
<dbReference type="PANTHER" id="PTHR14699:SF0">
    <property type="entry name" value="TETRATRICOPEPTIDE REPEAT PROTEIN 21 HOMOLOG"/>
    <property type="match status" value="1"/>
</dbReference>
<dbReference type="InterPro" id="IPR056834">
    <property type="entry name" value="ARM_TT21_C"/>
</dbReference>
<keyword evidence="12" id="KW-1185">Reference proteome</keyword>
<dbReference type="Pfam" id="PF25068">
    <property type="entry name" value="ARM_TT21_4th"/>
    <property type="match status" value="1"/>
</dbReference>
<dbReference type="InterPro" id="IPR056832">
    <property type="entry name" value="ARM_TT21_2nd"/>
</dbReference>
<dbReference type="GO" id="GO:0005929">
    <property type="term" value="C:cilium"/>
    <property type="evidence" value="ECO:0007669"/>
    <property type="project" value="GOC"/>
</dbReference>
<feature type="domain" description="Tetratricopeptide repeat protein 21A/21B C-terminal ARM" evidence="8">
    <location>
        <begin position="1170"/>
        <end position="1374"/>
    </location>
</feature>
<dbReference type="PROSITE" id="PS50005">
    <property type="entry name" value="TPR"/>
    <property type="match status" value="3"/>
</dbReference>
<dbReference type="InParanoid" id="A0A024G026"/>
<feature type="repeat" description="TPR" evidence="4">
    <location>
        <begin position="786"/>
        <end position="819"/>
    </location>
</feature>
<reference evidence="11 12" key="1">
    <citation type="submission" date="2012-05" db="EMBL/GenBank/DDBJ databases">
        <title>Recombination and specialization in a pathogen metapopulation.</title>
        <authorList>
            <person name="Gardiner A."/>
            <person name="Kemen E."/>
            <person name="Schultz-Larsen T."/>
            <person name="MacLean D."/>
            <person name="Van Oosterhout C."/>
            <person name="Jones J.D.G."/>
        </authorList>
    </citation>
    <scope>NUCLEOTIDE SEQUENCE [LARGE SCALE GENOMIC DNA]</scope>
    <source>
        <strain evidence="11 12">Ac Nc2</strain>
    </source>
</reference>
<evidence type="ECO:0000259" key="7">
    <source>
        <dbReference type="Pfam" id="PF25062"/>
    </source>
</evidence>
<dbReference type="FunFam" id="1.25.40.10:FF:001391">
    <property type="entry name" value="Tetratricopeptide repeat protein 21B"/>
    <property type="match status" value="1"/>
</dbReference>
<dbReference type="Pfam" id="PF13181">
    <property type="entry name" value="TPR_8"/>
    <property type="match status" value="1"/>
</dbReference>
<feature type="repeat" description="TPR" evidence="4">
    <location>
        <begin position="1000"/>
        <end position="1033"/>
    </location>
</feature>
<name>A0A024G026_9STRA</name>
<dbReference type="GO" id="GO:0061512">
    <property type="term" value="P:protein localization to cilium"/>
    <property type="evidence" value="ECO:0007669"/>
    <property type="project" value="TreeGrafter"/>
</dbReference>
<evidence type="ECO:0000259" key="9">
    <source>
        <dbReference type="Pfam" id="PF25064"/>
    </source>
</evidence>
<sequence length="1380" mass="156237">MESSITLIHYYLYKGWIGHVQQLCESILEKQGNDVIILFWRAFGIILEGSFSSAVRELDSLKRKKEVELPCLHALVYAHSRCKNIDHEEVAHLELQIVMAEENAGELSLYLCARFFWYLREYQKAYKFIGQLLSCSEDASIRTRVLILRGWIEATKEIKSRNDVEVRKNAMATFSKIGDNKNVDYLLGIAKYHELHKDYEKAVEFLDRIIVQFPTFKYSISEKALILLKMGSWEACFDTVERALQNNAVDIEALRILLMYQLTREGKARDAAKNLRGLSGILGKLEPNNSDILYQTAKSVARIADRNEEVLKCTLAMIDSAILSQTNSGMFYAEKGYQLSLLANYQLSMDAYKKALTYEESNEMALHGMIYCQIKLGEVEDAYQQMEFLNIIQESVGTNASFTFLQALLSWYKDRNRSKHSYLLQESVRLHMEDFKKHMQSGEASTSELLCALNPSFLVELAAECMDGEIFENTGRKLDKDSENSSSALANGMSILEKLVRNSPGLLHAQLLLAQAYFGCDRLDDAYQICSTMLSLEPNFSEAHLMIARIFLERDNHRSASSSLEQALSHDFAVRHTVPYHIIKAKIAESTGDIENSFEELQVALNLLEAAAKCISERQLSSKKRSGGAISSQAQARLKNTTLYDKASVYIQLAQVLAQMNKLPEATKTIQDAMSLFQGSTQEVRVLVANSELAVRRGDYKTAVDILSNVPSYSPAFAKAQLVKADIFLTHHNDKVQYAKCFQELVQINPCASSNSSLAEAYLRIQMLDEALDALHAATAYSPNDPTLASKIGKVLVAKHDYEKAIEYYENALASNKDNLALRKDLAELYAQTKTYDEALRVTQDISSHQTDRAEELVDDTNGFSQEDLINLEYIADLQMVLSRVQLDTQDLEGSISTMQKALSLQKILLERKKSEQLDVQNKQRKAISDTCYLISKTYLKKGTNAEVDIILEYCTQALDFDGGHEPSLLLLAQVHKQLNQFDECQSNLMTLLRLNPSNEEAALMLADLMLHKEQEEAAIQHFHQLLEVKPDNFAALCRFIVMLRRVGKLNEVPKYIAKAEVSLEKNTAGGVAGLHVCKGLFARYKNKISEAIEEFNYARRDADWGQVALMNMIQICLNPDNENLWDNLKTNSTNEEANSNSSTKEQNENLRTANTLLSELQNLNGSFSLFTTLENSSMTKKLLVRILEAYALLTAKTKSTSEKAIQIFMEILDSIDRDYVPALLGLATAYMLTKQQPKARNQLKRIAKMTYNQQFADDFERSYLLLAELYIQRSKYDLAQELCKKALMHNKSCGKAWEMLGHIMEKEQSYIDAADCYDEAWACEGEASATTGFKLAFNYLKAKKYVASVDICHKVLNLYPDYPKIRKEILEKAYAGFRP</sequence>
<feature type="repeat" description="TPR" evidence="4">
    <location>
        <begin position="752"/>
        <end position="785"/>
    </location>
</feature>
<dbReference type="Proteomes" id="UP000053237">
    <property type="component" value="Unassembled WGS sequence"/>
</dbReference>
<dbReference type="InterPro" id="IPR011990">
    <property type="entry name" value="TPR-like_helical_dom_sf"/>
</dbReference>
<dbReference type="SUPFAM" id="SSF81901">
    <property type="entry name" value="HCP-like"/>
    <property type="match status" value="1"/>
</dbReference>
<dbReference type="InterPro" id="IPR019734">
    <property type="entry name" value="TPR_rpt"/>
</dbReference>
<dbReference type="EMBL" id="CAIX01000005">
    <property type="protein sequence ID" value="CCI40121.1"/>
    <property type="molecule type" value="Genomic_DNA"/>
</dbReference>
<dbReference type="STRING" id="65357.A0A024G026"/>
<evidence type="ECO:0000256" key="4">
    <source>
        <dbReference type="PROSITE-ProRule" id="PRU00339"/>
    </source>
</evidence>
<dbReference type="OrthoDB" id="10259630at2759"/>
<dbReference type="Pfam" id="PF25063">
    <property type="entry name" value="ARM_TT21_C"/>
    <property type="match status" value="1"/>
</dbReference>
<comment type="caution">
    <text evidence="11">The sequence shown here is derived from an EMBL/GenBank/DDBJ whole genome shotgun (WGS) entry which is preliminary data.</text>
</comment>
<evidence type="ECO:0000313" key="12">
    <source>
        <dbReference type="Proteomes" id="UP000053237"/>
    </source>
</evidence>
<comment type="similarity">
    <text evidence="1">Belongs to the TTC21 family.</text>
</comment>
<proteinExistence type="inferred from homology"/>
<organism evidence="11 12">
    <name type="scientific">Albugo candida</name>
    <dbReference type="NCBI Taxonomy" id="65357"/>
    <lineage>
        <taxon>Eukaryota</taxon>
        <taxon>Sar</taxon>
        <taxon>Stramenopiles</taxon>
        <taxon>Oomycota</taxon>
        <taxon>Peronosporomycetes</taxon>
        <taxon>Albuginales</taxon>
        <taxon>Albuginaceae</taxon>
        <taxon>Albugo</taxon>
    </lineage>
</organism>
<evidence type="ECO:0000256" key="3">
    <source>
        <dbReference type="ARBA" id="ARBA00022803"/>
    </source>
</evidence>
<evidence type="ECO:0000259" key="10">
    <source>
        <dbReference type="Pfam" id="PF25068"/>
    </source>
</evidence>
<dbReference type="InterPro" id="IPR040364">
    <property type="entry name" value="TTC21A/TTC21B"/>
</dbReference>
<accession>A0A024G026</accession>
<dbReference type="Pfam" id="PF25064">
    <property type="entry name" value="ARM_TT21_5th"/>
    <property type="match status" value="1"/>
</dbReference>
<feature type="domain" description="Tetratricopeptide repeat protein 21A/21B N-terminal ARM repeat" evidence="7">
    <location>
        <begin position="8"/>
        <end position="236"/>
    </location>
</feature>
<dbReference type="Pfam" id="PF25062">
    <property type="entry name" value="ARM_TT21_N"/>
    <property type="match status" value="1"/>
</dbReference>
<evidence type="ECO:0000256" key="5">
    <source>
        <dbReference type="SAM" id="MobiDB-lite"/>
    </source>
</evidence>
<evidence type="ECO:0000256" key="1">
    <source>
        <dbReference type="ARBA" id="ARBA00010935"/>
    </source>
</evidence>
<evidence type="ECO:0000259" key="8">
    <source>
        <dbReference type="Pfam" id="PF25063"/>
    </source>
</evidence>
<feature type="domain" description="Tetratricopeptide repeat protein 21A/21B fourth ARM" evidence="10">
    <location>
        <begin position="788"/>
        <end position="942"/>
    </location>
</feature>
<evidence type="ECO:0000256" key="2">
    <source>
        <dbReference type="ARBA" id="ARBA00022737"/>
    </source>
</evidence>
<dbReference type="SUPFAM" id="SSF48452">
    <property type="entry name" value="TPR-like"/>
    <property type="match status" value="3"/>
</dbReference>
<dbReference type="GO" id="GO:0030991">
    <property type="term" value="C:intraciliary transport particle A"/>
    <property type="evidence" value="ECO:0007669"/>
    <property type="project" value="TreeGrafter"/>
</dbReference>